<feature type="domain" description="HTH CENPB-type" evidence="2">
    <location>
        <begin position="1"/>
        <end position="61"/>
    </location>
</feature>
<evidence type="ECO:0000256" key="1">
    <source>
        <dbReference type="ARBA" id="ARBA00023125"/>
    </source>
</evidence>
<organism evidence="3 4">
    <name type="scientific">Bimuria novae-zelandiae CBS 107.79</name>
    <dbReference type="NCBI Taxonomy" id="1447943"/>
    <lineage>
        <taxon>Eukaryota</taxon>
        <taxon>Fungi</taxon>
        <taxon>Dikarya</taxon>
        <taxon>Ascomycota</taxon>
        <taxon>Pezizomycotina</taxon>
        <taxon>Dothideomycetes</taxon>
        <taxon>Pleosporomycetidae</taxon>
        <taxon>Pleosporales</taxon>
        <taxon>Massarineae</taxon>
        <taxon>Didymosphaeriaceae</taxon>
        <taxon>Bimuria</taxon>
    </lineage>
</organism>
<name>A0A6A5VET0_9PLEO</name>
<dbReference type="Pfam" id="PF03221">
    <property type="entry name" value="HTH_Tnp_Tc5"/>
    <property type="match status" value="1"/>
</dbReference>
<dbReference type="OrthoDB" id="3942738at2759"/>
<evidence type="ECO:0000259" key="2">
    <source>
        <dbReference type="PROSITE" id="PS51253"/>
    </source>
</evidence>
<feature type="non-terminal residue" evidence="3">
    <location>
        <position position="91"/>
    </location>
</feature>
<dbReference type="SUPFAM" id="SSF46689">
    <property type="entry name" value="Homeodomain-like"/>
    <property type="match status" value="1"/>
</dbReference>
<accession>A0A6A5VET0</accession>
<feature type="non-terminal residue" evidence="3">
    <location>
        <position position="1"/>
    </location>
</feature>
<gene>
    <name evidence="3" type="ORF">BU23DRAFT_409832</name>
</gene>
<protein>
    <recommendedName>
        <fullName evidence="2">HTH CENPB-type domain-containing protein</fullName>
    </recommendedName>
</protein>
<reference evidence="3" key="1">
    <citation type="journal article" date="2020" name="Stud. Mycol.">
        <title>101 Dothideomycetes genomes: a test case for predicting lifestyles and emergence of pathogens.</title>
        <authorList>
            <person name="Haridas S."/>
            <person name="Albert R."/>
            <person name="Binder M."/>
            <person name="Bloem J."/>
            <person name="Labutti K."/>
            <person name="Salamov A."/>
            <person name="Andreopoulos B."/>
            <person name="Baker S."/>
            <person name="Barry K."/>
            <person name="Bills G."/>
            <person name="Bluhm B."/>
            <person name="Cannon C."/>
            <person name="Castanera R."/>
            <person name="Culley D."/>
            <person name="Daum C."/>
            <person name="Ezra D."/>
            <person name="Gonzalez J."/>
            <person name="Henrissat B."/>
            <person name="Kuo A."/>
            <person name="Liang C."/>
            <person name="Lipzen A."/>
            <person name="Lutzoni F."/>
            <person name="Magnuson J."/>
            <person name="Mondo S."/>
            <person name="Nolan M."/>
            <person name="Ohm R."/>
            <person name="Pangilinan J."/>
            <person name="Park H.-J."/>
            <person name="Ramirez L."/>
            <person name="Alfaro M."/>
            <person name="Sun H."/>
            <person name="Tritt A."/>
            <person name="Yoshinaga Y."/>
            <person name="Zwiers L.-H."/>
            <person name="Turgeon B."/>
            <person name="Goodwin S."/>
            <person name="Spatafora J."/>
            <person name="Crous P."/>
            <person name="Grigoriev I."/>
        </authorList>
    </citation>
    <scope>NUCLEOTIDE SEQUENCE</scope>
    <source>
        <strain evidence="3">CBS 107.79</strain>
    </source>
</reference>
<keyword evidence="1" id="KW-0238">DNA-binding</keyword>
<keyword evidence="4" id="KW-1185">Reference proteome</keyword>
<dbReference type="InterPro" id="IPR006600">
    <property type="entry name" value="HTH_CenpB_DNA-bd_dom"/>
</dbReference>
<dbReference type="GO" id="GO:0003677">
    <property type="term" value="F:DNA binding"/>
    <property type="evidence" value="ECO:0007669"/>
    <property type="project" value="UniProtKB-KW"/>
</dbReference>
<dbReference type="EMBL" id="ML976671">
    <property type="protein sequence ID" value="KAF1975308.1"/>
    <property type="molecule type" value="Genomic_DNA"/>
</dbReference>
<evidence type="ECO:0000313" key="4">
    <source>
        <dbReference type="Proteomes" id="UP000800036"/>
    </source>
</evidence>
<dbReference type="AlphaFoldDB" id="A0A6A5VET0"/>
<dbReference type="PROSITE" id="PS51253">
    <property type="entry name" value="HTH_CENPB"/>
    <property type="match status" value="1"/>
</dbReference>
<evidence type="ECO:0000313" key="3">
    <source>
        <dbReference type="EMBL" id="KAF1975308.1"/>
    </source>
</evidence>
<dbReference type="InterPro" id="IPR009057">
    <property type="entry name" value="Homeodomain-like_sf"/>
</dbReference>
<dbReference type="Gene3D" id="1.10.10.60">
    <property type="entry name" value="Homeodomain-like"/>
    <property type="match status" value="1"/>
</dbReference>
<dbReference type="SMART" id="SM00674">
    <property type="entry name" value="CENPB"/>
    <property type="match status" value="1"/>
</dbReference>
<sequence length="91" mass="10878">QQKLTPQQEEELVQYIKRLTERHMPPTREMIQNFASTIAKEPVSESWVTRFINRHSIHLISQWAVGMDSNRHKANSVDKYRLFFNLLHSKM</sequence>
<dbReference type="Proteomes" id="UP000800036">
    <property type="component" value="Unassembled WGS sequence"/>
</dbReference>
<proteinExistence type="predicted"/>